<dbReference type="EMBL" id="BAAAYX010000020">
    <property type="protein sequence ID" value="GAA3714975.1"/>
    <property type="molecule type" value="Genomic_DNA"/>
</dbReference>
<evidence type="ECO:0000313" key="3">
    <source>
        <dbReference type="Proteomes" id="UP001500051"/>
    </source>
</evidence>
<name>A0ABP7E6N8_9ACTN</name>
<evidence type="ECO:0000313" key="2">
    <source>
        <dbReference type="EMBL" id="GAA3714975.1"/>
    </source>
</evidence>
<organism evidence="2 3">
    <name type="scientific">Microlunatus aurantiacus</name>
    <dbReference type="NCBI Taxonomy" id="446786"/>
    <lineage>
        <taxon>Bacteria</taxon>
        <taxon>Bacillati</taxon>
        <taxon>Actinomycetota</taxon>
        <taxon>Actinomycetes</taxon>
        <taxon>Propionibacteriales</taxon>
        <taxon>Propionibacteriaceae</taxon>
        <taxon>Microlunatus</taxon>
    </lineage>
</organism>
<accession>A0ABP7E6N8</accession>
<protein>
    <recommendedName>
        <fullName evidence="4">ATP/GTP-binding protein</fullName>
    </recommendedName>
</protein>
<proteinExistence type="predicted"/>
<evidence type="ECO:0008006" key="4">
    <source>
        <dbReference type="Google" id="ProtNLM"/>
    </source>
</evidence>
<sequence>MARRPSKHLRAPRPLGSGHARAEQRTDGRWVVRSIAGAAATKEYRCPGCSRSIPPGTPHVVVWPAEPTSWMVDSPVTERRHWHTGCWSRRS</sequence>
<dbReference type="Proteomes" id="UP001500051">
    <property type="component" value="Unassembled WGS sequence"/>
</dbReference>
<gene>
    <name evidence="2" type="ORF">GCM10022204_37820</name>
</gene>
<dbReference type="RefSeq" id="WP_344814016.1">
    <property type="nucleotide sequence ID" value="NZ_BAAAYX010000020.1"/>
</dbReference>
<keyword evidence="3" id="KW-1185">Reference proteome</keyword>
<comment type="caution">
    <text evidence="2">The sequence shown here is derived from an EMBL/GenBank/DDBJ whole genome shotgun (WGS) entry which is preliminary data.</text>
</comment>
<evidence type="ECO:0000256" key="1">
    <source>
        <dbReference type="SAM" id="MobiDB-lite"/>
    </source>
</evidence>
<feature type="region of interest" description="Disordered" evidence="1">
    <location>
        <begin position="1"/>
        <end position="27"/>
    </location>
</feature>
<reference evidence="3" key="1">
    <citation type="journal article" date="2019" name="Int. J. Syst. Evol. Microbiol.">
        <title>The Global Catalogue of Microorganisms (GCM) 10K type strain sequencing project: providing services to taxonomists for standard genome sequencing and annotation.</title>
        <authorList>
            <consortium name="The Broad Institute Genomics Platform"/>
            <consortium name="The Broad Institute Genome Sequencing Center for Infectious Disease"/>
            <person name="Wu L."/>
            <person name="Ma J."/>
        </authorList>
    </citation>
    <scope>NUCLEOTIDE SEQUENCE [LARGE SCALE GENOMIC DNA]</scope>
    <source>
        <strain evidence="3">JCM 16548</strain>
    </source>
</reference>
<feature type="compositionally biased region" description="Basic residues" evidence="1">
    <location>
        <begin position="1"/>
        <end position="11"/>
    </location>
</feature>